<reference evidence="2" key="1">
    <citation type="submission" date="2016-06" db="EMBL/GenBank/DDBJ databases">
        <authorList>
            <person name="Varghese N."/>
        </authorList>
    </citation>
    <scope>NUCLEOTIDE SEQUENCE [LARGE SCALE GENOMIC DNA]</scope>
    <source>
        <strain evidence="2">DSM 45344</strain>
    </source>
</reference>
<evidence type="ECO:0000313" key="2">
    <source>
        <dbReference type="Proteomes" id="UP000199393"/>
    </source>
</evidence>
<keyword evidence="2" id="KW-1185">Reference proteome</keyword>
<protein>
    <submittedName>
        <fullName evidence="1">Uncharacterized protein</fullName>
    </submittedName>
</protein>
<organism evidence="1 2">
    <name type="scientific">Micromonospora krabiensis</name>
    <dbReference type="NCBI Taxonomy" id="307121"/>
    <lineage>
        <taxon>Bacteria</taxon>
        <taxon>Bacillati</taxon>
        <taxon>Actinomycetota</taxon>
        <taxon>Actinomycetes</taxon>
        <taxon>Micromonosporales</taxon>
        <taxon>Micromonosporaceae</taxon>
        <taxon>Micromonospora</taxon>
    </lineage>
</organism>
<dbReference type="Proteomes" id="UP000199393">
    <property type="component" value="Chromosome I"/>
</dbReference>
<proteinExistence type="predicted"/>
<name>A0A1C3N5P7_9ACTN</name>
<sequence>MASLLITELPDDVAQVVREVARYLEVRTEDLVVADHTHEELREGAYSIAYEGQYDWPFHFTEEVFRKTVDVPRDLFLEAGTGWFLAVYPPKED</sequence>
<dbReference type="EMBL" id="LT598496">
    <property type="protein sequence ID" value="SBV27904.1"/>
    <property type="molecule type" value="Genomic_DNA"/>
</dbReference>
<evidence type="ECO:0000313" key="1">
    <source>
        <dbReference type="EMBL" id="SBV27904.1"/>
    </source>
</evidence>
<dbReference type="RefSeq" id="WP_157741646.1">
    <property type="nucleotide sequence ID" value="NZ_JBHRWG010000004.1"/>
</dbReference>
<dbReference type="STRING" id="307121.GA0070620_3435"/>
<dbReference type="AlphaFoldDB" id="A0A1C3N5P7"/>
<gene>
    <name evidence="1" type="ORF">GA0070620_3435</name>
</gene>
<accession>A0A1C3N5P7</accession>